<dbReference type="Proteomes" id="UP000799424">
    <property type="component" value="Unassembled WGS sequence"/>
</dbReference>
<sequence length="109" mass="12456">MGWLGAQTIRVLLAQFGVDWFNDSGTLHLANVTDWQMDIRENRAAPLPALYEAVFAKSEEMIRYLAEHGAKLTRKKLHLSNPYYSLPEEYSVFVNLLVELDAVKEETSL</sequence>
<name>A0A6A6ZIZ1_9PLEO</name>
<proteinExistence type="predicted"/>
<reference evidence="1" key="1">
    <citation type="journal article" date="2020" name="Stud. Mycol.">
        <title>101 Dothideomycetes genomes: a test case for predicting lifestyles and emergence of pathogens.</title>
        <authorList>
            <person name="Haridas S."/>
            <person name="Albert R."/>
            <person name="Binder M."/>
            <person name="Bloem J."/>
            <person name="Labutti K."/>
            <person name="Salamov A."/>
            <person name="Andreopoulos B."/>
            <person name="Baker S."/>
            <person name="Barry K."/>
            <person name="Bills G."/>
            <person name="Bluhm B."/>
            <person name="Cannon C."/>
            <person name="Castanera R."/>
            <person name="Culley D."/>
            <person name="Daum C."/>
            <person name="Ezra D."/>
            <person name="Gonzalez J."/>
            <person name="Henrissat B."/>
            <person name="Kuo A."/>
            <person name="Liang C."/>
            <person name="Lipzen A."/>
            <person name="Lutzoni F."/>
            <person name="Magnuson J."/>
            <person name="Mondo S."/>
            <person name="Nolan M."/>
            <person name="Ohm R."/>
            <person name="Pangilinan J."/>
            <person name="Park H.-J."/>
            <person name="Ramirez L."/>
            <person name="Alfaro M."/>
            <person name="Sun H."/>
            <person name="Tritt A."/>
            <person name="Yoshinaga Y."/>
            <person name="Zwiers L.-H."/>
            <person name="Turgeon B."/>
            <person name="Goodwin S."/>
            <person name="Spatafora J."/>
            <person name="Crous P."/>
            <person name="Grigoriev I."/>
        </authorList>
    </citation>
    <scope>NUCLEOTIDE SEQUENCE</scope>
    <source>
        <strain evidence="1">CBS 113818</strain>
    </source>
</reference>
<dbReference type="AlphaFoldDB" id="A0A6A6ZIZ1"/>
<organism evidence="1 2">
    <name type="scientific">Ophiobolus disseminans</name>
    <dbReference type="NCBI Taxonomy" id="1469910"/>
    <lineage>
        <taxon>Eukaryota</taxon>
        <taxon>Fungi</taxon>
        <taxon>Dikarya</taxon>
        <taxon>Ascomycota</taxon>
        <taxon>Pezizomycotina</taxon>
        <taxon>Dothideomycetes</taxon>
        <taxon>Pleosporomycetidae</taxon>
        <taxon>Pleosporales</taxon>
        <taxon>Pleosporineae</taxon>
        <taxon>Phaeosphaeriaceae</taxon>
        <taxon>Ophiobolus</taxon>
    </lineage>
</organism>
<dbReference type="EMBL" id="MU006238">
    <property type="protein sequence ID" value="KAF2821072.1"/>
    <property type="molecule type" value="Genomic_DNA"/>
</dbReference>
<gene>
    <name evidence="1" type="ORF">CC86DRAFT_397572</name>
</gene>
<accession>A0A6A6ZIZ1</accession>
<evidence type="ECO:0000313" key="1">
    <source>
        <dbReference type="EMBL" id="KAF2821072.1"/>
    </source>
</evidence>
<evidence type="ECO:0000313" key="2">
    <source>
        <dbReference type="Proteomes" id="UP000799424"/>
    </source>
</evidence>
<protein>
    <submittedName>
        <fullName evidence="1">Uncharacterized protein</fullName>
    </submittedName>
</protein>
<dbReference type="OrthoDB" id="4772757at2759"/>
<keyword evidence="2" id="KW-1185">Reference proteome</keyword>